<organism evidence="1">
    <name type="scientific">marine sediment metagenome</name>
    <dbReference type="NCBI Taxonomy" id="412755"/>
    <lineage>
        <taxon>unclassified sequences</taxon>
        <taxon>metagenomes</taxon>
        <taxon>ecological metagenomes</taxon>
    </lineage>
</organism>
<proteinExistence type="predicted"/>
<name>A0A0F9KMH5_9ZZZZ</name>
<feature type="non-terminal residue" evidence="1">
    <location>
        <position position="25"/>
    </location>
</feature>
<sequence>MNTLSITQTDFLSFCRKLKLIAMTP</sequence>
<protein>
    <submittedName>
        <fullName evidence="1">Uncharacterized protein</fullName>
    </submittedName>
</protein>
<reference evidence="1" key="1">
    <citation type="journal article" date="2015" name="Nature">
        <title>Complex archaea that bridge the gap between prokaryotes and eukaryotes.</title>
        <authorList>
            <person name="Spang A."/>
            <person name="Saw J.H."/>
            <person name="Jorgensen S.L."/>
            <person name="Zaremba-Niedzwiedzka K."/>
            <person name="Martijn J."/>
            <person name="Lind A.E."/>
            <person name="van Eijk R."/>
            <person name="Schleper C."/>
            <person name="Guy L."/>
            <person name="Ettema T.J."/>
        </authorList>
    </citation>
    <scope>NUCLEOTIDE SEQUENCE</scope>
</reference>
<accession>A0A0F9KMH5</accession>
<dbReference type="AlphaFoldDB" id="A0A0F9KMH5"/>
<comment type="caution">
    <text evidence="1">The sequence shown here is derived from an EMBL/GenBank/DDBJ whole genome shotgun (WGS) entry which is preliminary data.</text>
</comment>
<dbReference type="EMBL" id="LAZR01008888">
    <property type="protein sequence ID" value="KKM75956.1"/>
    <property type="molecule type" value="Genomic_DNA"/>
</dbReference>
<evidence type="ECO:0000313" key="1">
    <source>
        <dbReference type="EMBL" id="KKM75956.1"/>
    </source>
</evidence>
<gene>
    <name evidence="1" type="ORF">LCGC14_1384910</name>
</gene>